<proteinExistence type="inferred from homology"/>
<dbReference type="AlphaFoldDB" id="A0A1M4YIM8"/>
<accession>A0A1M4YIM8</accession>
<dbReference type="InterPro" id="IPR025857">
    <property type="entry name" value="MacB_PCD"/>
</dbReference>
<feature type="transmembrane region" description="Helical" evidence="7">
    <location>
        <begin position="273"/>
        <end position="300"/>
    </location>
</feature>
<dbReference type="InterPro" id="IPR051447">
    <property type="entry name" value="Lipoprotein-release_system"/>
</dbReference>
<evidence type="ECO:0000256" key="7">
    <source>
        <dbReference type="SAM" id="Phobius"/>
    </source>
</evidence>
<keyword evidence="5 7" id="KW-1133">Transmembrane helix</keyword>
<dbReference type="PANTHER" id="PTHR30489">
    <property type="entry name" value="LIPOPROTEIN-RELEASING SYSTEM TRANSMEMBRANE PROTEIN LOLE"/>
    <property type="match status" value="1"/>
</dbReference>
<evidence type="ECO:0000256" key="2">
    <source>
        <dbReference type="ARBA" id="ARBA00005236"/>
    </source>
</evidence>
<evidence type="ECO:0000256" key="6">
    <source>
        <dbReference type="ARBA" id="ARBA00023136"/>
    </source>
</evidence>
<feature type="domain" description="ABC3 transporter permease C-terminal" evidence="8">
    <location>
        <begin position="277"/>
        <end position="394"/>
    </location>
</feature>
<reference evidence="10 11" key="1">
    <citation type="submission" date="2016-11" db="EMBL/GenBank/DDBJ databases">
        <authorList>
            <person name="Jaros S."/>
            <person name="Januszkiewicz K."/>
            <person name="Wedrychowicz H."/>
        </authorList>
    </citation>
    <scope>NUCLEOTIDE SEQUENCE [LARGE SCALE GENOMIC DNA]</scope>
    <source>
        <strain evidence="10 11">DSM 25660</strain>
    </source>
</reference>
<dbReference type="PANTHER" id="PTHR30489:SF0">
    <property type="entry name" value="LIPOPROTEIN-RELEASING SYSTEM TRANSMEMBRANE PROTEIN LOLE"/>
    <property type="match status" value="1"/>
</dbReference>
<dbReference type="STRING" id="1124188.SAMN05444377_103115"/>
<feature type="transmembrane region" description="Helical" evidence="7">
    <location>
        <begin position="321"/>
        <end position="347"/>
    </location>
</feature>
<feature type="transmembrane region" description="Helical" evidence="7">
    <location>
        <begin position="367"/>
        <end position="389"/>
    </location>
</feature>
<organism evidence="10 11">
    <name type="scientific">Flavobacterium fontis</name>
    <dbReference type="NCBI Taxonomy" id="1124188"/>
    <lineage>
        <taxon>Bacteria</taxon>
        <taxon>Pseudomonadati</taxon>
        <taxon>Bacteroidota</taxon>
        <taxon>Flavobacteriia</taxon>
        <taxon>Flavobacteriales</taxon>
        <taxon>Flavobacteriaceae</taxon>
        <taxon>Flavobacterium</taxon>
    </lineage>
</organism>
<comment type="subcellular location">
    <subcellularLocation>
        <location evidence="1">Cell membrane</location>
        <topology evidence="1">Multi-pass membrane protein</topology>
    </subcellularLocation>
</comment>
<dbReference type="EMBL" id="FQVQ01000003">
    <property type="protein sequence ID" value="SHF05627.1"/>
    <property type="molecule type" value="Genomic_DNA"/>
</dbReference>
<keyword evidence="10" id="KW-0449">Lipoprotein</keyword>
<sequence>MNLSLYIARRYLFSRSKNTAINIITGIASLSVIVGAMALFVVLSVFSGLRTFSLSFSNDLDPDLKVFPKSGTHFTFTPAQAQKIKTIEGVGHFSQVVEKRVMFLFDGKTQFSFLKGVDAQFGRVSKTPEKLFNGQWLEPNTYQVVIGYGLSEKLSLGLLDYQNAFEVYAPKPGRGDLGLNPEDSFIIERIYPVGIYAINEEMDNRYVFADLQLAQAVVQLKPHEITNLEIRLQPNASEAQVIAALEKYIPNTTVKNRAQLNETLYKMLNSENVAVYLIFTLVIIMALFSLAGALIMMILDKKNNLKTLFSLGVTLPQLRRIFFLQGTLLSVFGGMVGLILGSVLVVMQQHYQLIMITETLAYPIEFHWENLALVWLTVIVLGMISSGIASSRVSEKMLD</sequence>
<evidence type="ECO:0000259" key="9">
    <source>
        <dbReference type="Pfam" id="PF12704"/>
    </source>
</evidence>
<evidence type="ECO:0000313" key="10">
    <source>
        <dbReference type="EMBL" id="SHF05627.1"/>
    </source>
</evidence>
<feature type="transmembrane region" description="Helical" evidence="7">
    <location>
        <begin position="21"/>
        <end position="46"/>
    </location>
</feature>
<name>A0A1M4YIM8_9FLAO</name>
<evidence type="ECO:0000256" key="1">
    <source>
        <dbReference type="ARBA" id="ARBA00004651"/>
    </source>
</evidence>
<dbReference type="GO" id="GO:0098797">
    <property type="term" value="C:plasma membrane protein complex"/>
    <property type="evidence" value="ECO:0007669"/>
    <property type="project" value="TreeGrafter"/>
</dbReference>
<evidence type="ECO:0000256" key="5">
    <source>
        <dbReference type="ARBA" id="ARBA00022989"/>
    </source>
</evidence>
<keyword evidence="4 7" id="KW-0812">Transmembrane</keyword>
<evidence type="ECO:0000256" key="3">
    <source>
        <dbReference type="ARBA" id="ARBA00022475"/>
    </source>
</evidence>
<dbReference type="Pfam" id="PF12704">
    <property type="entry name" value="MacB_PCD"/>
    <property type="match status" value="1"/>
</dbReference>
<evidence type="ECO:0000259" key="8">
    <source>
        <dbReference type="Pfam" id="PF02687"/>
    </source>
</evidence>
<evidence type="ECO:0000256" key="4">
    <source>
        <dbReference type="ARBA" id="ARBA00022692"/>
    </source>
</evidence>
<dbReference type="InterPro" id="IPR003838">
    <property type="entry name" value="ABC3_permease_C"/>
</dbReference>
<gene>
    <name evidence="10" type="ORF">SAMN05444377_103115</name>
</gene>
<keyword evidence="3" id="KW-1003">Cell membrane</keyword>
<evidence type="ECO:0000313" key="11">
    <source>
        <dbReference type="Proteomes" id="UP000184147"/>
    </source>
</evidence>
<comment type="similarity">
    <text evidence="2">Belongs to the ABC-4 integral membrane protein family. LolC/E subfamily.</text>
</comment>
<dbReference type="RefSeq" id="WP_073361878.1">
    <property type="nucleotide sequence ID" value="NZ_FQVQ01000003.1"/>
</dbReference>
<dbReference type="Proteomes" id="UP000184147">
    <property type="component" value="Unassembled WGS sequence"/>
</dbReference>
<keyword evidence="11" id="KW-1185">Reference proteome</keyword>
<dbReference type="Pfam" id="PF02687">
    <property type="entry name" value="FtsX"/>
    <property type="match status" value="1"/>
</dbReference>
<dbReference type="GO" id="GO:0044874">
    <property type="term" value="P:lipoprotein localization to outer membrane"/>
    <property type="evidence" value="ECO:0007669"/>
    <property type="project" value="TreeGrafter"/>
</dbReference>
<keyword evidence="6 7" id="KW-0472">Membrane</keyword>
<protein>
    <submittedName>
        <fullName evidence="10">Lipoprotein-releasing system permease protein</fullName>
    </submittedName>
</protein>
<feature type="domain" description="MacB-like periplasmic core" evidence="9">
    <location>
        <begin position="25"/>
        <end position="247"/>
    </location>
</feature>